<dbReference type="InterPro" id="IPR036259">
    <property type="entry name" value="MFS_trans_sf"/>
</dbReference>
<dbReference type="Pfam" id="PF05978">
    <property type="entry name" value="UNC-93"/>
    <property type="match status" value="1"/>
</dbReference>
<keyword evidence="3 5" id="KW-1133">Transmembrane helix</keyword>
<evidence type="ECO:0000256" key="4">
    <source>
        <dbReference type="ARBA" id="ARBA00023136"/>
    </source>
</evidence>
<accession>A0A060TDK2</accession>
<feature type="transmembrane region" description="Helical" evidence="5">
    <location>
        <begin position="146"/>
        <end position="171"/>
    </location>
</feature>
<evidence type="ECO:0000256" key="5">
    <source>
        <dbReference type="SAM" id="Phobius"/>
    </source>
</evidence>
<name>A0A060TDK2_BLAAD</name>
<feature type="transmembrane region" description="Helical" evidence="5">
    <location>
        <begin position="90"/>
        <end position="111"/>
    </location>
</feature>
<dbReference type="InterPro" id="IPR051617">
    <property type="entry name" value="UNC-93-like_regulator"/>
</dbReference>
<dbReference type="EMBL" id="HG937694">
    <property type="protein sequence ID" value="CDP36977.1"/>
    <property type="molecule type" value="Genomic_DNA"/>
</dbReference>
<feature type="transmembrane region" description="Helical" evidence="5">
    <location>
        <begin position="216"/>
        <end position="235"/>
    </location>
</feature>
<dbReference type="Gene3D" id="1.20.1250.20">
    <property type="entry name" value="MFS general substrate transporter like domains"/>
    <property type="match status" value="2"/>
</dbReference>
<evidence type="ECO:0000256" key="2">
    <source>
        <dbReference type="ARBA" id="ARBA00022692"/>
    </source>
</evidence>
<feature type="transmembrane region" description="Helical" evidence="5">
    <location>
        <begin position="309"/>
        <end position="326"/>
    </location>
</feature>
<comment type="subcellular location">
    <subcellularLocation>
        <location evidence="1">Membrane</location>
        <topology evidence="1">Multi-pass membrane protein</topology>
    </subcellularLocation>
</comment>
<keyword evidence="4 5" id="KW-0472">Membrane</keyword>
<dbReference type="GO" id="GO:0016020">
    <property type="term" value="C:membrane"/>
    <property type="evidence" value="ECO:0007669"/>
    <property type="project" value="UniProtKB-SubCell"/>
</dbReference>
<reference evidence="6" key="2">
    <citation type="submission" date="2014-06" db="EMBL/GenBank/DDBJ databases">
        <title>The complete genome of Blastobotrys (Arxula) adeninivorans LS3 - a yeast of biotechnological interest.</title>
        <authorList>
            <person name="Kunze G."/>
            <person name="Gaillardin C."/>
            <person name="Czernicka M."/>
            <person name="Durrens P."/>
            <person name="Martin T."/>
            <person name="Boer E."/>
            <person name="Gabaldon T."/>
            <person name="Cruz J."/>
            <person name="Talla E."/>
            <person name="Marck C."/>
            <person name="Goffeau A."/>
            <person name="Barbe V."/>
            <person name="Baret P."/>
            <person name="Baronian K."/>
            <person name="Beier S."/>
            <person name="Bleykasten C."/>
            <person name="Bode R."/>
            <person name="Casaregola S."/>
            <person name="Despons L."/>
            <person name="Fairhead C."/>
            <person name="Giersberg M."/>
            <person name="Gierski P."/>
            <person name="Hahnel U."/>
            <person name="Hartmann A."/>
            <person name="Jankowska D."/>
            <person name="Jubin C."/>
            <person name="Jung P."/>
            <person name="Lafontaine I."/>
            <person name="Leh-Louis V."/>
            <person name="Lemaire M."/>
            <person name="Marcet-Houben M."/>
            <person name="Mascher M."/>
            <person name="Morel G."/>
            <person name="Richard G.-F."/>
            <person name="Riechen J."/>
            <person name="Sacerdot C."/>
            <person name="Sarkar A."/>
            <person name="Savel G."/>
            <person name="Schacherer J."/>
            <person name="Sherman D."/>
            <person name="Straub M.-L."/>
            <person name="Stein N."/>
            <person name="Thierry A."/>
            <person name="Trautwein-Schult A."/>
            <person name="Westhof E."/>
            <person name="Worch S."/>
            <person name="Dujon B."/>
            <person name="Souciet J.-L."/>
            <person name="Wincker P."/>
            <person name="Scholz U."/>
            <person name="Neuveglise N."/>
        </authorList>
    </citation>
    <scope>NUCLEOTIDE SEQUENCE</scope>
    <source>
        <strain evidence="6">LS3</strain>
    </source>
</reference>
<dbReference type="SUPFAM" id="SSF103473">
    <property type="entry name" value="MFS general substrate transporter"/>
    <property type="match status" value="1"/>
</dbReference>
<protein>
    <submittedName>
        <fullName evidence="6">ARAD1D00946p</fullName>
    </submittedName>
</protein>
<evidence type="ECO:0000256" key="3">
    <source>
        <dbReference type="ARBA" id="ARBA00022989"/>
    </source>
</evidence>
<proteinExistence type="predicted"/>
<dbReference type="PhylomeDB" id="A0A060TDK2"/>
<feature type="transmembrane region" description="Helical" evidence="5">
    <location>
        <begin position="417"/>
        <end position="436"/>
    </location>
</feature>
<dbReference type="PANTHER" id="PTHR23294:SF59">
    <property type="entry name" value="UNC93-LIKE PROTEIN C922.05C"/>
    <property type="match status" value="1"/>
</dbReference>
<reference evidence="6" key="1">
    <citation type="submission" date="2014-02" db="EMBL/GenBank/DDBJ databases">
        <authorList>
            <person name="Genoscope - CEA"/>
        </authorList>
    </citation>
    <scope>NUCLEOTIDE SEQUENCE</scope>
    <source>
        <strain evidence="6">LS3</strain>
    </source>
</reference>
<feature type="transmembrane region" description="Helical" evidence="5">
    <location>
        <begin position="183"/>
        <end position="204"/>
    </location>
</feature>
<organism evidence="6">
    <name type="scientific">Blastobotrys adeninivorans</name>
    <name type="common">Yeast</name>
    <name type="synonym">Arxula adeninivorans</name>
    <dbReference type="NCBI Taxonomy" id="409370"/>
    <lineage>
        <taxon>Eukaryota</taxon>
        <taxon>Fungi</taxon>
        <taxon>Dikarya</taxon>
        <taxon>Ascomycota</taxon>
        <taxon>Saccharomycotina</taxon>
        <taxon>Dipodascomycetes</taxon>
        <taxon>Dipodascales</taxon>
        <taxon>Trichomonascaceae</taxon>
        <taxon>Blastobotrys</taxon>
    </lineage>
</organism>
<feature type="transmembrane region" description="Helical" evidence="5">
    <location>
        <begin position="382"/>
        <end position="405"/>
    </location>
</feature>
<dbReference type="PANTHER" id="PTHR23294">
    <property type="entry name" value="ET TRANSLATION PRODUCT-RELATED"/>
    <property type="match status" value="1"/>
</dbReference>
<feature type="transmembrane region" description="Helical" evidence="5">
    <location>
        <begin position="269"/>
        <end position="289"/>
    </location>
</feature>
<sequence>MTSSSATSVDHEKESMNGAAPAHEAIVAAEPRRWYNTGLKIGGYRMLPYNSSVVQLIMVSFVFFLCPGMYNALNGLGGSGLLAKDASTSANANVALYCTFATVGFFSGTIANTIGAKYSLLLGGVGYSLYSASLLCFQHTQNAGFVIAAGAILGICASCLWAGQGIVLMAYPLEKEKGRFLSIFWCIFNLGGVIGSLIPLIQTVNNSNAGGVSDATYAAFLALMIVGALLALSILPSGYVRKLDGTEVIVKKHPTIVSEMKGLVKVLRLDPYIILLFPMFFASNWFYTYQFNCFNLGRFNVRTRSLNNLLYWVAQIFGALIWGWILDWARFSRKTRAYAYHGVLFVLTMAIWGGGYDFQKQFTRADNDAGTLKAMDWTDGAYIGPMFLYIFYGMFDAIWQTYVYWLLGALTNSSRKLALYAGFYKGIQSAGAAIVWRLDAMGVEYMNIFASSWALLAGSLLVAIPVVLRVKETTDPEEDALFTEDGDTPVQAEDPNALVDTEKACAKTQEA</sequence>
<dbReference type="InterPro" id="IPR010291">
    <property type="entry name" value="Ion_channel_UNC-93"/>
</dbReference>
<evidence type="ECO:0000256" key="1">
    <source>
        <dbReference type="ARBA" id="ARBA00004141"/>
    </source>
</evidence>
<dbReference type="AlphaFoldDB" id="A0A060TDK2"/>
<evidence type="ECO:0000313" key="6">
    <source>
        <dbReference type="EMBL" id="CDP36977.1"/>
    </source>
</evidence>
<keyword evidence="2 5" id="KW-0812">Transmembrane</keyword>
<gene>
    <name evidence="6" type="ORF">GNLVRS02_ARAD1D00946g</name>
</gene>
<feature type="transmembrane region" description="Helical" evidence="5">
    <location>
        <begin position="448"/>
        <end position="468"/>
    </location>
</feature>
<feature type="transmembrane region" description="Helical" evidence="5">
    <location>
        <begin position="53"/>
        <end position="70"/>
    </location>
</feature>
<feature type="transmembrane region" description="Helical" evidence="5">
    <location>
        <begin position="338"/>
        <end position="356"/>
    </location>
</feature>